<dbReference type="InterPro" id="IPR038607">
    <property type="entry name" value="PhoD-like_sf"/>
</dbReference>
<dbReference type="Proteomes" id="UP000198546">
    <property type="component" value="Chromosome i"/>
</dbReference>
<evidence type="ECO:0000259" key="1">
    <source>
        <dbReference type="Pfam" id="PF09423"/>
    </source>
</evidence>
<evidence type="ECO:0000313" key="4">
    <source>
        <dbReference type="Proteomes" id="UP000198546"/>
    </source>
</evidence>
<keyword evidence="4" id="KW-1185">Reference proteome</keyword>
<dbReference type="STRING" id="675864.SAMN04489747_1364"/>
<dbReference type="InterPro" id="IPR032093">
    <property type="entry name" value="PhoD_N"/>
</dbReference>
<dbReference type="SUPFAM" id="SSF56300">
    <property type="entry name" value="Metallo-dependent phosphatases"/>
    <property type="match status" value="1"/>
</dbReference>
<dbReference type="InterPro" id="IPR052900">
    <property type="entry name" value="Phospholipid_Metab_Enz"/>
</dbReference>
<reference evidence="3 4" key="1">
    <citation type="submission" date="2016-10" db="EMBL/GenBank/DDBJ databases">
        <authorList>
            <person name="de Groot N.N."/>
        </authorList>
    </citation>
    <scope>NUCLEOTIDE SEQUENCE [LARGE SCALE GENOMIC DNA]</scope>
    <source>
        <strain evidence="3 4">MON 2.2</strain>
    </source>
</reference>
<dbReference type="Gene3D" id="2.60.40.380">
    <property type="entry name" value="Purple acid phosphatase-like, N-terminal"/>
    <property type="match status" value="1"/>
</dbReference>
<dbReference type="EMBL" id="LT629688">
    <property type="protein sequence ID" value="SDD61596.1"/>
    <property type="molecule type" value="Genomic_DNA"/>
</dbReference>
<dbReference type="AlphaFoldDB" id="A0A1G6W977"/>
<name>A0A1G6W977_9ACTN</name>
<evidence type="ECO:0000259" key="2">
    <source>
        <dbReference type="Pfam" id="PF16655"/>
    </source>
</evidence>
<dbReference type="CDD" id="cd07389">
    <property type="entry name" value="MPP_PhoD"/>
    <property type="match status" value="1"/>
</dbReference>
<protein>
    <submittedName>
        <fullName evidence="3">Alkaline phosphatase D</fullName>
    </submittedName>
</protein>
<gene>
    <name evidence="3" type="ORF">SAMN04489747_1364</name>
</gene>
<sequence>MTSSSLPRRTFVAGAGVAAAGFGLGQAVPARARRRLTDPFTLGVASGDPEPGGVVIWTRLAPEPFAEDGGMHGARTVPVRWRVATDERMRTVVRQGTATARAQFAHTVHVDVRGLQPGREYWYQFSADRELSPVGRTKTAPAVRSDPASLTIASVSCQSYDDGFFTALPHVVADDPDFVLHLGDYVYESAIGATAAGRGQSVPEAARPAPRTLTQWRSRHALYKSDPQLQAAHARLPFVLTWDDHEYTNDYAGGWEDETTGGIPAARAAAYRAYWEHQPLRSSTLLKADAVRIHRRLHWGGLAQLDVLDGRQYRDAPPCGWGEAQACAAAYDPAITMLGREQEEWLAAGFATSTARWNVLGNNVMVGRLDHDGDLGELLWHDAWDGYPAARNRLLEQVVGNELRNTVFLTGDWHSTFINDVHRDFDVPGSPVVATEMVGTSLTSNGDGEVYGPYYGPMIRHNPHIRFFDGDRRGYQRHTVTADEWRTDLVMVDTVTQPTSPASVLRSFVVEDRRPGAVEV</sequence>
<feature type="domain" description="PhoD-like phosphatase metallophosphatase" evidence="1">
    <location>
        <begin position="153"/>
        <end position="489"/>
    </location>
</feature>
<dbReference type="PROSITE" id="PS51318">
    <property type="entry name" value="TAT"/>
    <property type="match status" value="1"/>
</dbReference>
<feature type="domain" description="Phospholipase D N-terminal" evidence="2">
    <location>
        <begin position="42"/>
        <end position="139"/>
    </location>
</feature>
<proteinExistence type="predicted"/>
<accession>A0A1G6W977</accession>
<dbReference type="InterPro" id="IPR029052">
    <property type="entry name" value="Metallo-depent_PP-like"/>
</dbReference>
<organism evidence="3 4">
    <name type="scientific">Auraticoccus monumenti</name>
    <dbReference type="NCBI Taxonomy" id="675864"/>
    <lineage>
        <taxon>Bacteria</taxon>
        <taxon>Bacillati</taxon>
        <taxon>Actinomycetota</taxon>
        <taxon>Actinomycetes</taxon>
        <taxon>Propionibacteriales</taxon>
        <taxon>Propionibacteriaceae</taxon>
        <taxon>Auraticoccus</taxon>
    </lineage>
</organism>
<dbReference type="PANTHER" id="PTHR43606:SF2">
    <property type="entry name" value="ALKALINE PHOSPHATASE FAMILY PROTEIN (AFU_ORTHOLOGUE AFUA_5G03860)"/>
    <property type="match status" value="1"/>
</dbReference>
<dbReference type="InterPro" id="IPR018946">
    <property type="entry name" value="PhoD-like_MPP"/>
</dbReference>
<dbReference type="InterPro" id="IPR006311">
    <property type="entry name" value="TAT_signal"/>
</dbReference>
<dbReference type="Pfam" id="PF09423">
    <property type="entry name" value="PhoD"/>
    <property type="match status" value="1"/>
</dbReference>
<dbReference type="PANTHER" id="PTHR43606">
    <property type="entry name" value="PHOSPHATASE, PUTATIVE (AFU_ORTHOLOGUE AFUA_6G08710)-RELATED"/>
    <property type="match status" value="1"/>
</dbReference>
<dbReference type="OrthoDB" id="327733at2"/>
<dbReference type="Pfam" id="PF16655">
    <property type="entry name" value="PhoD_N"/>
    <property type="match status" value="1"/>
</dbReference>
<dbReference type="Gene3D" id="3.60.21.70">
    <property type="entry name" value="PhoD-like phosphatase"/>
    <property type="match status" value="1"/>
</dbReference>
<evidence type="ECO:0000313" key="3">
    <source>
        <dbReference type="EMBL" id="SDD61596.1"/>
    </source>
</evidence>
<dbReference type="RefSeq" id="WP_090591818.1">
    <property type="nucleotide sequence ID" value="NZ_LT629688.1"/>
</dbReference>